<dbReference type="EMBL" id="CP039346">
    <property type="protein sequence ID" value="QCD82689.1"/>
    <property type="molecule type" value="Genomic_DNA"/>
</dbReference>
<reference evidence="2 3" key="1">
    <citation type="submission" date="2019-04" db="EMBL/GenBank/DDBJ databases">
        <title>An improved genome assembly and genetic linkage map for asparagus bean, Vigna unguiculata ssp. sesquipedialis.</title>
        <authorList>
            <person name="Xia Q."/>
            <person name="Zhang R."/>
            <person name="Dong Y."/>
        </authorList>
    </citation>
    <scope>NUCLEOTIDE SEQUENCE [LARGE SCALE GENOMIC DNA]</scope>
    <source>
        <tissue evidence="2">Leaf</tissue>
    </source>
</reference>
<gene>
    <name evidence="2" type="ORF">DEO72_LG2g3029</name>
</gene>
<protein>
    <submittedName>
        <fullName evidence="2">Uncharacterized protein</fullName>
    </submittedName>
</protein>
<evidence type="ECO:0000256" key="1">
    <source>
        <dbReference type="SAM" id="MobiDB-lite"/>
    </source>
</evidence>
<evidence type="ECO:0000313" key="3">
    <source>
        <dbReference type="Proteomes" id="UP000501690"/>
    </source>
</evidence>
<organism evidence="2 3">
    <name type="scientific">Vigna unguiculata</name>
    <name type="common">Cowpea</name>
    <dbReference type="NCBI Taxonomy" id="3917"/>
    <lineage>
        <taxon>Eukaryota</taxon>
        <taxon>Viridiplantae</taxon>
        <taxon>Streptophyta</taxon>
        <taxon>Embryophyta</taxon>
        <taxon>Tracheophyta</taxon>
        <taxon>Spermatophyta</taxon>
        <taxon>Magnoliopsida</taxon>
        <taxon>eudicotyledons</taxon>
        <taxon>Gunneridae</taxon>
        <taxon>Pentapetalae</taxon>
        <taxon>rosids</taxon>
        <taxon>fabids</taxon>
        <taxon>Fabales</taxon>
        <taxon>Fabaceae</taxon>
        <taxon>Papilionoideae</taxon>
        <taxon>50 kb inversion clade</taxon>
        <taxon>NPAAA clade</taxon>
        <taxon>indigoferoid/millettioid clade</taxon>
        <taxon>Phaseoleae</taxon>
        <taxon>Vigna</taxon>
    </lineage>
</organism>
<keyword evidence="3" id="KW-1185">Reference proteome</keyword>
<dbReference type="PANTHER" id="PTHR36308">
    <property type="entry name" value="DENTIN SIALOPHOSPHOPROTEIN-RELATED"/>
    <property type="match status" value="1"/>
</dbReference>
<feature type="region of interest" description="Disordered" evidence="1">
    <location>
        <begin position="1"/>
        <end position="21"/>
    </location>
</feature>
<dbReference type="Proteomes" id="UP000501690">
    <property type="component" value="Linkage Group LG2"/>
</dbReference>
<proteinExistence type="predicted"/>
<dbReference type="PANTHER" id="PTHR36308:SF1">
    <property type="entry name" value="DENTIN SIALOPHOSPHOPROTEIN-RELATED"/>
    <property type="match status" value="1"/>
</dbReference>
<evidence type="ECO:0000313" key="2">
    <source>
        <dbReference type="EMBL" id="QCD82689.1"/>
    </source>
</evidence>
<accession>A0A4D6L2H2</accession>
<sequence length="50" mass="5615">MFRVAEVDVERENPGDVSTAVGSKDDVEMLMSQMHDLSFMLESSLSIPRK</sequence>
<feature type="compositionally biased region" description="Basic and acidic residues" evidence="1">
    <location>
        <begin position="1"/>
        <end position="14"/>
    </location>
</feature>
<name>A0A4D6L2H2_VIGUN</name>
<dbReference type="AlphaFoldDB" id="A0A4D6L2H2"/>